<dbReference type="GeneID" id="41701401"/>
<dbReference type="Proteomes" id="UP000289333">
    <property type="component" value="Segment"/>
</dbReference>
<reference evidence="2" key="1">
    <citation type="journal article" date="2021" name="Virus">
        <title>The discovery, distribution and diversity of DNA viruses associated with Drosophila melanogaster in Europe.</title>
        <authorList>
            <person name="Wallace M.A."/>
            <person name="Coffman K.A."/>
            <person name="Gilbert C."/>
            <person name="Ravindran S."/>
            <person name="Albery G.F."/>
            <person name="Abbott J."/>
            <person name="Argyridou E."/>
            <person name="Bellosta P."/>
            <person name="Betancourt A.J."/>
            <person name="Colinet H."/>
            <person name="Eric K."/>
            <person name="Glaser-Schmitt A."/>
            <person name="Grath S."/>
            <person name="Jelic M."/>
            <person name="Kankare M."/>
            <person name="Kozeretska I."/>
            <person name="Loeschcke V."/>
            <person name="Montchamp-Moreau C."/>
            <person name="Ometto L."/>
            <person name="Onder B.S."/>
            <person name="Orengo D.J."/>
            <person name="Parsch J."/>
            <person name="Pascual M."/>
            <person name="Patenkovic A."/>
            <person name="Puerma E."/>
            <person name="Ritchie M.G."/>
            <person name="Rota-Stabelli O."/>
            <person name="Schou M.F."/>
            <person name="Serga S.V."/>
            <person name="Stamenkovic-Radak M."/>
            <person name="Tanaskovic M."/>
            <person name="Veselinovic M.S."/>
            <person name="Vieira J."/>
            <person name="Vieira C.P."/>
            <person name="Kapun M."/>
            <person name="Flatt T."/>
            <person name="Gonzalez J."/>
            <person name="Staubach F."/>
            <person name="Obbard D.J."/>
        </authorList>
    </citation>
    <scope>NUCLEOTIDE SEQUENCE</scope>
    <source>
        <strain evidence="2">DrosEU28 Tomelloso 2015</strain>
    </source>
</reference>
<accession>A0A2H4T2S7</accession>
<evidence type="ECO:0000256" key="1">
    <source>
        <dbReference type="SAM" id="Phobius"/>
    </source>
</evidence>
<sequence length="272" mass="30912">MLDSLRLRVKHLIVWLSKAIANIRSPSYFSSYTYSSSAVILCGSTGLASIGKFGTIVLIITELQIGLFCGLIDCICSIFGIRSLAVNGQLSSSGKRKYGIRLATCRFGAFRLIENIFYYRDVMENSPQYTGHSDNDDYNFIPQSPDYTAPTSPLYEPTTPPHYENMDFSSTCSQSYTRETENRKRIYGEEYKEPTVLNILPKCKIIKLEHPENEKLDLDSKVLPMANKQQPYPSPTERQYNMIELHLADLPEMCMSCYSFHCICSVIKKNIP</sequence>
<keyword evidence="1" id="KW-1133">Transmembrane helix</keyword>
<protein>
    <submittedName>
        <fullName evidence="2">GrBNV gp39-like protein</fullName>
    </submittedName>
</protein>
<feature type="transmembrane region" description="Helical" evidence="1">
    <location>
        <begin position="65"/>
        <end position="86"/>
    </location>
</feature>
<feature type="transmembrane region" description="Helical" evidence="1">
    <location>
        <begin position="38"/>
        <end position="59"/>
    </location>
</feature>
<proteinExistence type="predicted"/>
<keyword evidence="1" id="KW-0812">Transmembrane</keyword>
<keyword evidence="3" id="KW-1185">Reference proteome</keyword>
<dbReference type="OrthoDB" id="36609at10239"/>
<dbReference type="EMBL" id="KY457233">
    <property type="protein sequence ID" value="ATY70227.1"/>
    <property type="molecule type" value="Genomic_DNA"/>
</dbReference>
<dbReference type="RefSeq" id="YP_009553460.1">
    <property type="nucleotide sequence ID" value="NC_040789.1"/>
</dbReference>
<dbReference type="KEGG" id="vg:41701401"/>
<name>A0A2H4T2S7_9VIRU</name>
<organism evidence="2">
    <name type="scientific">Tomelloso virus</name>
    <dbReference type="NCBI Taxonomy" id="2053981"/>
    <lineage>
        <taxon>Viruses</taxon>
        <taxon>Viruses incertae sedis</taxon>
        <taxon>Naldaviricetes</taxon>
        <taxon>Lefavirales</taxon>
        <taxon>Nudiviridae</taxon>
        <taxon>Alphanudivirus</taxon>
        <taxon>Alphanudivirus alterdromelanogasteris</taxon>
    </lineage>
</organism>
<evidence type="ECO:0000313" key="3">
    <source>
        <dbReference type="Proteomes" id="UP000289333"/>
    </source>
</evidence>
<keyword evidence="1" id="KW-0472">Membrane</keyword>
<evidence type="ECO:0000313" key="2">
    <source>
        <dbReference type="EMBL" id="ATY70227.1"/>
    </source>
</evidence>